<dbReference type="EMBL" id="OC001722">
    <property type="protein sequence ID" value="CAD7260525.1"/>
    <property type="molecule type" value="Genomic_DNA"/>
</dbReference>
<sequence length="108" mass="11762">MYVGPESDASRGAQELSSCLLNHINNVLPSTTKSFSLYSDSCEAAGKVHSVEELEAKIRKSSHTGNHTPADKRNEEDMVAFKKLLANALVVLSSTAEDREIEARISVE</sequence>
<evidence type="ECO:0000313" key="1">
    <source>
        <dbReference type="EMBL" id="CAD7260525.1"/>
    </source>
</evidence>
<protein>
    <submittedName>
        <fullName evidence="1">Uncharacterized protein</fullName>
    </submittedName>
</protein>
<dbReference type="AlphaFoldDB" id="A0A7R9FZ50"/>
<accession>A0A7R9FZ50</accession>
<name>A0A7R9FZ50_TIMSH</name>
<reference evidence="1" key="1">
    <citation type="submission" date="2020-11" db="EMBL/GenBank/DDBJ databases">
        <authorList>
            <person name="Tran Van P."/>
        </authorList>
    </citation>
    <scope>NUCLEOTIDE SEQUENCE</scope>
</reference>
<proteinExistence type="predicted"/>
<gene>
    <name evidence="1" type="ORF">TSIB3V08_LOCUS4698</name>
</gene>
<organism evidence="1">
    <name type="scientific">Timema shepardi</name>
    <name type="common">Walking stick</name>
    <dbReference type="NCBI Taxonomy" id="629360"/>
    <lineage>
        <taxon>Eukaryota</taxon>
        <taxon>Metazoa</taxon>
        <taxon>Ecdysozoa</taxon>
        <taxon>Arthropoda</taxon>
        <taxon>Hexapoda</taxon>
        <taxon>Insecta</taxon>
        <taxon>Pterygota</taxon>
        <taxon>Neoptera</taxon>
        <taxon>Polyneoptera</taxon>
        <taxon>Phasmatodea</taxon>
        <taxon>Timematodea</taxon>
        <taxon>Timematoidea</taxon>
        <taxon>Timematidae</taxon>
        <taxon>Timema</taxon>
    </lineage>
</organism>